<evidence type="ECO:0000313" key="1">
    <source>
        <dbReference type="EMBL" id="JAH24037.1"/>
    </source>
</evidence>
<accession>A0A0E9R5I8</accession>
<sequence length="40" mass="4634">MKNIKREIKQRIETPSPASIKRVRLGLRPRIKCLLKFSAG</sequence>
<reference evidence="1" key="2">
    <citation type="journal article" date="2015" name="Fish Shellfish Immunol.">
        <title>Early steps in the European eel (Anguilla anguilla)-Vibrio vulnificus interaction in the gills: Role of the RtxA13 toxin.</title>
        <authorList>
            <person name="Callol A."/>
            <person name="Pajuelo D."/>
            <person name="Ebbesson L."/>
            <person name="Teles M."/>
            <person name="MacKenzie S."/>
            <person name="Amaro C."/>
        </authorList>
    </citation>
    <scope>NUCLEOTIDE SEQUENCE</scope>
</reference>
<proteinExistence type="predicted"/>
<organism evidence="1">
    <name type="scientific">Anguilla anguilla</name>
    <name type="common">European freshwater eel</name>
    <name type="synonym">Muraena anguilla</name>
    <dbReference type="NCBI Taxonomy" id="7936"/>
    <lineage>
        <taxon>Eukaryota</taxon>
        <taxon>Metazoa</taxon>
        <taxon>Chordata</taxon>
        <taxon>Craniata</taxon>
        <taxon>Vertebrata</taxon>
        <taxon>Euteleostomi</taxon>
        <taxon>Actinopterygii</taxon>
        <taxon>Neopterygii</taxon>
        <taxon>Teleostei</taxon>
        <taxon>Anguilliformes</taxon>
        <taxon>Anguillidae</taxon>
        <taxon>Anguilla</taxon>
    </lineage>
</organism>
<protein>
    <submittedName>
        <fullName evidence="1">Uncharacterized protein</fullName>
    </submittedName>
</protein>
<dbReference type="EMBL" id="GBXM01084540">
    <property type="protein sequence ID" value="JAH24037.1"/>
    <property type="molecule type" value="Transcribed_RNA"/>
</dbReference>
<dbReference type="AlphaFoldDB" id="A0A0E9R5I8"/>
<reference evidence="1" key="1">
    <citation type="submission" date="2014-11" db="EMBL/GenBank/DDBJ databases">
        <authorList>
            <person name="Amaro Gonzalez C."/>
        </authorList>
    </citation>
    <scope>NUCLEOTIDE SEQUENCE</scope>
</reference>
<name>A0A0E9R5I8_ANGAN</name>